<keyword evidence="3" id="KW-0521">NADP</keyword>
<protein>
    <recommendedName>
        <fullName evidence="3">UDP-N-acetylenolpyruvoylglucosamine reductase</fullName>
        <ecNumber evidence="3">1.3.1.98</ecNumber>
    </recommendedName>
    <alternativeName>
        <fullName evidence="3">UDP-N-acetylmuramate dehydrogenase</fullName>
    </alternativeName>
</protein>
<dbReference type="Proteomes" id="UP000283260">
    <property type="component" value="Unassembled WGS sequence"/>
</dbReference>
<dbReference type="PANTHER" id="PTHR21071">
    <property type="entry name" value="UDP-N-ACETYLENOLPYRUVOYLGLUCOSAMINE REDUCTASE"/>
    <property type="match status" value="1"/>
</dbReference>
<dbReference type="GO" id="GO:0009252">
    <property type="term" value="P:peptidoglycan biosynthetic process"/>
    <property type="evidence" value="ECO:0007669"/>
    <property type="project" value="UniProtKB-UniRule"/>
</dbReference>
<accession>A0A423J4U9</accession>
<feature type="active site" evidence="3">
    <location>
        <position position="193"/>
    </location>
</feature>
<dbReference type="EMBL" id="MOBL01000014">
    <property type="protein sequence ID" value="RON32699.1"/>
    <property type="molecule type" value="Genomic_DNA"/>
</dbReference>
<proteinExistence type="inferred from homology"/>
<keyword evidence="3" id="KW-0132">Cell division</keyword>
<keyword evidence="3" id="KW-0573">Peptidoglycan synthesis</keyword>
<dbReference type="Gene3D" id="3.30.465.10">
    <property type="match status" value="1"/>
</dbReference>
<keyword evidence="2 3" id="KW-0274">FAD</keyword>
<dbReference type="RefSeq" id="WP_123497713.1">
    <property type="nucleotide sequence ID" value="NZ_MOBL01000014.1"/>
</dbReference>
<dbReference type="PROSITE" id="PS51387">
    <property type="entry name" value="FAD_PCMH"/>
    <property type="match status" value="1"/>
</dbReference>
<organism evidence="5 6">
    <name type="scientific">Pseudomonas frederiksbergensis</name>
    <dbReference type="NCBI Taxonomy" id="104087"/>
    <lineage>
        <taxon>Bacteria</taxon>
        <taxon>Pseudomonadati</taxon>
        <taxon>Pseudomonadota</taxon>
        <taxon>Gammaproteobacteria</taxon>
        <taxon>Pseudomonadales</taxon>
        <taxon>Pseudomonadaceae</taxon>
        <taxon>Pseudomonas</taxon>
    </lineage>
</organism>
<keyword evidence="3" id="KW-0560">Oxidoreductase</keyword>
<name>A0A423J4U9_9PSED</name>
<dbReference type="InterPro" id="IPR016166">
    <property type="entry name" value="FAD-bd_PCMH"/>
</dbReference>
<comment type="subcellular location">
    <subcellularLocation>
        <location evidence="3">Cytoplasm</location>
    </subcellularLocation>
</comment>
<dbReference type="GO" id="GO:0008360">
    <property type="term" value="P:regulation of cell shape"/>
    <property type="evidence" value="ECO:0007669"/>
    <property type="project" value="UniProtKB-KW"/>
</dbReference>
<comment type="function">
    <text evidence="3">Cell wall formation.</text>
</comment>
<reference evidence="5 6" key="1">
    <citation type="submission" date="2016-10" db="EMBL/GenBank/DDBJ databases">
        <title>Comparative genome analysis of multiple Pseudomonas spp. focuses on biocontrol and plant growth promoting traits.</title>
        <authorList>
            <person name="Tao X.-Y."/>
            <person name="Taylor C.G."/>
        </authorList>
    </citation>
    <scope>NUCLEOTIDE SEQUENCE [LARGE SCALE GENOMIC DNA]</scope>
    <source>
        <strain evidence="5 6">94G2</strain>
    </source>
</reference>
<dbReference type="GO" id="GO:0051301">
    <property type="term" value="P:cell division"/>
    <property type="evidence" value="ECO:0007669"/>
    <property type="project" value="UniProtKB-KW"/>
</dbReference>
<dbReference type="GO" id="GO:0071949">
    <property type="term" value="F:FAD binding"/>
    <property type="evidence" value="ECO:0007669"/>
    <property type="project" value="InterPro"/>
</dbReference>
<dbReference type="InterPro" id="IPR036318">
    <property type="entry name" value="FAD-bd_PCMH-like_sf"/>
</dbReference>
<gene>
    <name evidence="3" type="primary">murB</name>
    <name evidence="5" type="ORF">BK661_14515</name>
</gene>
<comment type="caution">
    <text evidence="5">The sequence shown here is derived from an EMBL/GenBank/DDBJ whole genome shotgun (WGS) entry which is preliminary data.</text>
</comment>
<evidence type="ECO:0000256" key="3">
    <source>
        <dbReference type="HAMAP-Rule" id="MF_00037"/>
    </source>
</evidence>
<dbReference type="SUPFAM" id="SSF56176">
    <property type="entry name" value="FAD-binding/transporter-associated domain-like"/>
    <property type="match status" value="1"/>
</dbReference>
<dbReference type="GO" id="GO:0071555">
    <property type="term" value="P:cell wall organization"/>
    <property type="evidence" value="ECO:0007669"/>
    <property type="project" value="UniProtKB-KW"/>
</dbReference>
<dbReference type="InterPro" id="IPR016169">
    <property type="entry name" value="FAD-bd_PCMH_sub2"/>
</dbReference>
<keyword evidence="3" id="KW-0285">Flavoprotein</keyword>
<dbReference type="UniPathway" id="UPA00219"/>
<keyword evidence="3" id="KW-0963">Cytoplasm</keyword>
<dbReference type="Gene3D" id="3.30.43.10">
    <property type="entry name" value="Uridine Diphospho-n-acetylenolpyruvylglucosamine Reductase, domain 2"/>
    <property type="match status" value="1"/>
</dbReference>
<dbReference type="Pfam" id="PF01565">
    <property type="entry name" value="FAD_binding_4"/>
    <property type="match status" value="1"/>
</dbReference>
<dbReference type="PANTHER" id="PTHR21071:SF4">
    <property type="entry name" value="UDP-N-ACETYLENOLPYRUVOYLGLUCOSAMINE REDUCTASE"/>
    <property type="match status" value="1"/>
</dbReference>
<dbReference type="InterPro" id="IPR003170">
    <property type="entry name" value="MurB"/>
</dbReference>
<comment type="cofactor">
    <cofactor evidence="3">
        <name>FAD</name>
        <dbReference type="ChEBI" id="CHEBI:57692"/>
    </cofactor>
</comment>
<comment type="similarity">
    <text evidence="1 3">Belongs to the MurB family.</text>
</comment>
<evidence type="ECO:0000259" key="4">
    <source>
        <dbReference type="PROSITE" id="PS51387"/>
    </source>
</evidence>
<comment type="catalytic activity">
    <reaction evidence="3">
        <text>UDP-N-acetyl-alpha-D-muramate + NADP(+) = UDP-N-acetyl-3-O-(1-carboxyvinyl)-alpha-D-glucosamine + NADPH + H(+)</text>
        <dbReference type="Rhea" id="RHEA:12248"/>
        <dbReference type="ChEBI" id="CHEBI:15378"/>
        <dbReference type="ChEBI" id="CHEBI:57783"/>
        <dbReference type="ChEBI" id="CHEBI:58349"/>
        <dbReference type="ChEBI" id="CHEBI:68483"/>
        <dbReference type="ChEBI" id="CHEBI:70757"/>
        <dbReference type="EC" id="1.3.1.98"/>
    </reaction>
</comment>
<evidence type="ECO:0000256" key="2">
    <source>
        <dbReference type="ARBA" id="ARBA00022827"/>
    </source>
</evidence>
<keyword evidence="3" id="KW-0961">Cell wall biogenesis/degradation</keyword>
<dbReference type="EC" id="1.3.1.98" evidence="3"/>
<sequence>MNAEKTIGKIQGRDIHSMDQELFDVKTFLTQEEIWFKENYDIKYDTYFKSGGLVKLFICPQTRGKMKKIIEKLIKSKITYKVIGFTSNVLLFDQIEYSIIVSTKNLTCITKSDGIVEVDSGYSLQDFVRIAVLEEANGFEGLEGIPGSIGGGVCMNAGAYGYAISQNIISVDCIDESGKAITLTKEECGFSHRKSLFQSRDLIILCARFKFFKGNAKKIADNIETFHIARHSYQEFVYPNLGSMFSISGDPYGALLKHEGRVERVIYYIFKLLYKNPAVKFINRKKPRNTAMNNLFLDRFKHTQYTPSNKSLNILINDGKTPVESHLKYIMEFEKRLGDRFSIENEMIIGPAYRVDNGFKSNHEKIISYLSSKAKFNNK</sequence>
<feature type="domain" description="FAD-binding PCMH-type" evidence="4">
    <location>
        <begin position="50"/>
        <end position="214"/>
    </location>
</feature>
<feature type="active site" description="Proton donor" evidence="3">
    <location>
        <position position="243"/>
    </location>
</feature>
<dbReference type="GO" id="GO:0008762">
    <property type="term" value="F:UDP-N-acetylmuramate dehydrogenase activity"/>
    <property type="evidence" value="ECO:0007669"/>
    <property type="project" value="UniProtKB-UniRule"/>
</dbReference>
<dbReference type="InterPro" id="IPR006094">
    <property type="entry name" value="Oxid_FAD_bind_N"/>
</dbReference>
<evidence type="ECO:0000256" key="1">
    <source>
        <dbReference type="ARBA" id="ARBA00010485"/>
    </source>
</evidence>
<comment type="caution">
    <text evidence="3">Lacks conserved residue(s) required for the propagation of feature annotation.</text>
</comment>
<evidence type="ECO:0000313" key="6">
    <source>
        <dbReference type="Proteomes" id="UP000283260"/>
    </source>
</evidence>
<evidence type="ECO:0000313" key="5">
    <source>
        <dbReference type="EMBL" id="RON32699.1"/>
    </source>
</evidence>
<dbReference type="HAMAP" id="MF_00037">
    <property type="entry name" value="MurB"/>
    <property type="match status" value="1"/>
</dbReference>
<comment type="pathway">
    <text evidence="3">Cell wall biogenesis; peptidoglycan biosynthesis.</text>
</comment>
<dbReference type="InterPro" id="IPR016167">
    <property type="entry name" value="FAD-bd_PCMH_sub1"/>
</dbReference>
<keyword evidence="3" id="KW-0131">Cell cycle</keyword>
<keyword evidence="3" id="KW-0133">Cell shape</keyword>
<dbReference type="AlphaFoldDB" id="A0A423J4U9"/>
<dbReference type="GO" id="GO:0005829">
    <property type="term" value="C:cytosol"/>
    <property type="evidence" value="ECO:0007669"/>
    <property type="project" value="TreeGrafter"/>
</dbReference>